<dbReference type="Pfam" id="PF13920">
    <property type="entry name" value="zf-C3HC4_3"/>
    <property type="match status" value="1"/>
</dbReference>
<dbReference type="CDD" id="cd16649">
    <property type="entry name" value="mRING-HC-C3HC5_CGRF1-like"/>
    <property type="match status" value="1"/>
</dbReference>
<dbReference type="InterPro" id="IPR013083">
    <property type="entry name" value="Znf_RING/FYVE/PHD"/>
</dbReference>
<dbReference type="PROSITE" id="PS50089">
    <property type="entry name" value="ZF_RING_2"/>
    <property type="match status" value="1"/>
</dbReference>
<reference evidence="8" key="1">
    <citation type="journal article" date="2023" name="GigaByte">
        <title>Genome assembly of the bearded iris, Iris pallida Lam.</title>
        <authorList>
            <person name="Bruccoleri R.E."/>
            <person name="Oakeley E.J."/>
            <person name="Faust A.M.E."/>
            <person name="Altorfer M."/>
            <person name="Dessus-Babus S."/>
            <person name="Burckhardt D."/>
            <person name="Oertli M."/>
            <person name="Naumann U."/>
            <person name="Petersen F."/>
            <person name="Wong J."/>
        </authorList>
    </citation>
    <scope>NUCLEOTIDE SEQUENCE</scope>
    <source>
        <strain evidence="8">GSM-AAB239-AS_SAM_17_03QT</strain>
    </source>
</reference>
<organism evidence="8 10">
    <name type="scientific">Iris pallida</name>
    <name type="common">Sweet iris</name>
    <dbReference type="NCBI Taxonomy" id="29817"/>
    <lineage>
        <taxon>Eukaryota</taxon>
        <taxon>Viridiplantae</taxon>
        <taxon>Streptophyta</taxon>
        <taxon>Embryophyta</taxon>
        <taxon>Tracheophyta</taxon>
        <taxon>Spermatophyta</taxon>
        <taxon>Magnoliopsida</taxon>
        <taxon>Liliopsida</taxon>
        <taxon>Asparagales</taxon>
        <taxon>Iridaceae</taxon>
        <taxon>Iridoideae</taxon>
        <taxon>Irideae</taxon>
        <taxon>Iris</taxon>
    </lineage>
</organism>
<keyword evidence="3" id="KW-0862">Zinc</keyword>
<dbReference type="FunFam" id="3.30.40.10:FF:000239">
    <property type="entry name" value="probable BOI-related E3 ubiquitin-protein ligase 2"/>
    <property type="match status" value="1"/>
</dbReference>
<gene>
    <name evidence="8" type="ORF">M6B38_107325</name>
    <name evidence="9" type="ORF">M6B38_154985</name>
</gene>
<keyword evidence="1" id="KW-0479">Metal-binding</keyword>
<dbReference type="Proteomes" id="UP001140949">
    <property type="component" value="Unassembled WGS sequence"/>
</dbReference>
<evidence type="ECO:0000256" key="5">
    <source>
        <dbReference type="SAM" id="Coils"/>
    </source>
</evidence>
<protein>
    <submittedName>
        <fullName evidence="8">BOI-related E3 ubiquitin-protein ligase 3 isoform X1</fullName>
    </submittedName>
</protein>
<sequence length="340" mass="37794">MGGFSVSFQERRMYGGNSGFPVFLEENQFYDSNASTTQLQLFGSIPAACNVDPTNFIGNNNISINRPSKRTRESEDVAMQHKLQISLSNFYQDEADRSASIPNPNAVSTGLRLSYDDDEHNSSVTTASGNMPSLPIIMSLGDNLRTEIERQKEEFDQYIRVQEEQFAKGVKEMKQRHITSFLSAVDKGVNRKLREKELEIESMNRKNRELTDRIKQAAAEAQTWQYRARYNDSVVHALQNNLKQALAARGAAAAAAADQGREGCGESEVDDAASSFDPNAGQHQQQTPTVGACKVCVRREVCMLLLPCRHLCMCKECDRLVDACPVCLAAKTASVEVYMS</sequence>
<feature type="region of interest" description="Disordered" evidence="6">
    <location>
        <begin position="263"/>
        <end position="285"/>
    </location>
</feature>
<evidence type="ECO:0000313" key="9">
    <source>
        <dbReference type="EMBL" id="KAJ6811061.1"/>
    </source>
</evidence>
<dbReference type="PIRSF" id="PIRSF036836">
    <property type="entry name" value="RNase_bind_SBP1"/>
    <property type="match status" value="1"/>
</dbReference>
<keyword evidence="2 4" id="KW-0863">Zinc-finger</keyword>
<feature type="domain" description="RING-type" evidence="7">
    <location>
        <begin position="293"/>
        <end position="327"/>
    </location>
</feature>
<dbReference type="GO" id="GO:0004842">
    <property type="term" value="F:ubiquitin-protein transferase activity"/>
    <property type="evidence" value="ECO:0007669"/>
    <property type="project" value="TreeGrafter"/>
</dbReference>
<dbReference type="AlphaFoldDB" id="A0AAX6EGW0"/>
<name>A0AAX6EGW0_IRIPA</name>
<evidence type="ECO:0000313" key="8">
    <source>
        <dbReference type="EMBL" id="KAJ6803205.1"/>
    </source>
</evidence>
<evidence type="ECO:0000313" key="10">
    <source>
        <dbReference type="Proteomes" id="UP001140949"/>
    </source>
</evidence>
<dbReference type="PANTHER" id="PTHR42647">
    <property type="entry name" value="SBP (S-RIBONUCLEASE BINDING PROTEIN) FAMILY PROTEIN"/>
    <property type="match status" value="1"/>
</dbReference>
<reference evidence="8" key="2">
    <citation type="submission" date="2023-04" db="EMBL/GenBank/DDBJ databases">
        <authorList>
            <person name="Bruccoleri R.E."/>
            <person name="Oakeley E.J."/>
            <person name="Faust A.-M."/>
            <person name="Dessus-Babus S."/>
            <person name="Altorfer M."/>
            <person name="Burckhardt D."/>
            <person name="Oertli M."/>
            <person name="Naumann U."/>
            <person name="Petersen F."/>
            <person name="Wong J."/>
        </authorList>
    </citation>
    <scope>NUCLEOTIDE SEQUENCE</scope>
    <source>
        <strain evidence="8">GSM-AAB239-AS_SAM_17_03QT</strain>
        <tissue evidence="8">Leaf</tissue>
    </source>
</reference>
<dbReference type="Gene3D" id="3.30.40.10">
    <property type="entry name" value="Zinc/RING finger domain, C3HC4 (zinc finger)"/>
    <property type="match status" value="1"/>
</dbReference>
<keyword evidence="5" id="KW-0175">Coiled coil</keyword>
<accession>A0AAX6EGW0</accession>
<dbReference type="EMBL" id="JANAVB010036615">
    <property type="protein sequence ID" value="KAJ6803205.1"/>
    <property type="molecule type" value="Genomic_DNA"/>
</dbReference>
<dbReference type="EMBL" id="JANAVB010031819">
    <property type="protein sequence ID" value="KAJ6811061.1"/>
    <property type="molecule type" value="Genomic_DNA"/>
</dbReference>
<evidence type="ECO:0000256" key="4">
    <source>
        <dbReference type="PROSITE-ProRule" id="PRU00175"/>
    </source>
</evidence>
<keyword evidence="10" id="KW-1185">Reference proteome</keyword>
<evidence type="ECO:0000256" key="6">
    <source>
        <dbReference type="SAM" id="MobiDB-lite"/>
    </source>
</evidence>
<dbReference type="PANTHER" id="PTHR42647:SF9">
    <property type="entry name" value="S-RIBONUCLEASE BINDING PROTEIN SBP1-RELATED"/>
    <property type="match status" value="1"/>
</dbReference>
<comment type="caution">
    <text evidence="8">The sequence shown here is derived from an EMBL/GenBank/DDBJ whole genome shotgun (WGS) entry which is preliminary data.</text>
</comment>
<proteinExistence type="predicted"/>
<dbReference type="InterPro" id="IPR001841">
    <property type="entry name" value="Znf_RING"/>
</dbReference>
<dbReference type="GO" id="GO:0008270">
    <property type="term" value="F:zinc ion binding"/>
    <property type="evidence" value="ECO:0007669"/>
    <property type="project" value="UniProtKB-KW"/>
</dbReference>
<evidence type="ECO:0000256" key="1">
    <source>
        <dbReference type="ARBA" id="ARBA00022723"/>
    </source>
</evidence>
<evidence type="ECO:0000256" key="2">
    <source>
        <dbReference type="ARBA" id="ARBA00022771"/>
    </source>
</evidence>
<evidence type="ECO:0000259" key="7">
    <source>
        <dbReference type="PROSITE" id="PS50089"/>
    </source>
</evidence>
<feature type="coiled-coil region" evidence="5">
    <location>
        <begin position="193"/>
        <end position="227"/>
    </location>
</feature>
<evidence type="ECO:0000256" key="3">
    <source>
        <dbReference type="ARBA" id="ARBA00022833"/>
    </source>
</evidence>